<reference evidence="4" key="1">
    <citation type="submission" date="2018-05" db="EMBL/GenBank/DDBJ databases">
        <authorList>
            <person name="Lanie J.A."/>
            <person name="Ng W.-L."/>
            <person name="Kazmierczak K.M."/>
            <person name="Andrzejewski T.M."/>
            <person name="Davidsen T.M."/>
            <person name="Wayne K.J."/>
            <person name="Tettelin H."/>
            <person name="Glass J.I."/>
            <person name="Rusch D."/>
            <person name="Podicherti R."/>
            <person name="Tsui H.-C.T."/>
            <person name="Winkler M.E."/>
        </authorList>
    </citation>
    <scope>NUCLEOTIDE SEQUENCE</scope>
</reference>
<dbReference type="GO" id="GO:0003735">
    <property type="term" value="F:structural constituent of ribosome"/>
    <property type="evidence" value="ECO:0007669"/>
    <property type="project" value="InterPro"/>
</dbReference>
<evidence type="ECO:0000256" key="2">
    <source>
        <dbReference type="ARBA" id="ARBA00022980"/>
    </source>
</evidence>
<dbReference type="InterPro" id="IPR036920">
    <property type="entry name" value="Ribosomal_uL16_sf"/>
</dbReference>
<proteinExistence type="inferred from homology"/>
<dbReference type="SUPFAM" id="SSF54686">
    <property type="entry name" value="Ribosomal protein L16p/L10e"/>
    <property type="match status" value="1"/>
</dbReference>
<dbReference type="PROSITE" id="PS00701">
    <property type="entry name" value="RIBOSOMAL_L16_2"/>
    <property type="match status" value="1"/>
</dbReference>
<dbReference type="GO" id="GO:0006412">
    <property type="term" value="P:translation"/>
    <property type="evidence" value="ECO:0007669"/>
    <property type="project" value="InterPro"/>
</dbReference>
<dbReference type="InterPro" id="IPR047873">
    <property type="entry name" value="Ribosomal_uL16"/>
</dbReference>
<dbReference type="PROSITE" id="PS00586">
    <property type="entry name" value="RIBOSOMAL_L16_1"/>
    <property type="match status" value="1"/>
</dbReference>
<dbReference type="AlphaFoldDB" id="A0A381RAT4"/>
<dbReference type="CDD" id="cd01433">
    <property type="entry name" value="Ribosomal_L16_L10e"/>
    <property type="match status" value="1"/>
</dbReference>
<evidence type="ECO:0000256" key="3">
    <source>
        <dbReference type="ARBA" id="ARBA00023274"/>
    </source>
</evidence>
<accession>A0A381RAT4</accession>
<dbReference type="PANTHER" id="PTHR12220:SF13">
    <property type="entry name" value="LARGE RIBOSOMAL SUBUNIT PROTEIN UL16M"/>
    <property type="match status" value="1"/>
</dbReference>
<dbReference type="InterPro" id="IPR020798">
    <property type="entry name" value="Ribosomal_uL16_CS"/>
</dbReference>
<sequence>MASRGSHVAFGSFGLKAVTPGWISSRQIESARITISRVVRKTGKMWIRIFPDKPITKKPAETRMGKGKGTPEYWVAVVKPGRILFEVEGISREEAEEGFRRAGHKLPIKTKFAVRRES</sequence>
<dbReference type="InterPro" id="IPR000114">
    <property type="entry name" value="Ribosomal_uL16_bact-type"/>
</dbReference>
<gene>
    <name evidence="4" type="ORF">METZ01_LOCUS40813</name>
</gene>
<evidence type="ECO:0000313" key="4">
    <source>
        <dbReference type="EMBL" id="SUZ87959.1"/>
    </source>
</evidence>
<dbReference type="InterPro" id="IPR016180">
    <property type="entry name" value="Ribosomal_uL16_dom"/>
</dbReference>
<evidence type="ECO:0000256" key="1">
    <source>
        <dbReference type="ARBA" id="ARBA00008931"/>
    </source>
</evidence>
<comment type="similarity">
    <text evidence="1">Belongs to the universal ribosomal protein uL16 family.</text>
</comment>
<keyword evidence="3" id="KW-0687">Ribonucleoprotein</keyword>
<dbReference type="GO" id="GO:0022625">
    <property type="term" value="C:cytosolic large ribosomal subunit"/>
    <property type="evidence" value="ECO:0007669"/>
    <property type="project" value="TreeGrafter"/>
</dbReference>
<dbReference type="PRINTS" id="PR00060">
    <property type="entry name" value="RIBOSOMALL16"/>
</dbReference>
<dbReference type="EMBL" id="UINC01001748">
    <property type="protein sequence ID" value="SUZ87959.1"/>
    <property type="molecule type" value="Genomic_DNA"/>
</dbReference>
<dbReference type="NCBIfam" id="TIGR01164">
    <property type="entry name" value="rplP_bact"/>
    <property type="match status" value="1"/>
</dbReference>
<dbReference type="Gene3D" id="3.90.1170.10">
    <property type="entry name" value="Ribosomal protein L10e/L16"/>
    <property type="match status" value="1"/>
</dbReference>
<dbReference type="PANTHER" id="PTHR12220">
    <property type="entry name" value="50S/60S RIBOSOMAL PROTEIN L16"/>
    <property type="match status" value="1"/>
</dbReference>
<dbReference type="GO" id="GO:0019843">
    <property type="term" value="F:rRNA binding"/>
    <property type="evidence" value="ECO:0007669"/>
    <property type="project" value="InterPro"/>
</dbReference>
<protein>
    <submittedName>
        <fullName evidence="4">Uncharacterized protein</fullName>
    </submittedName>
</protein>
<dbReference type="FunFam" id="3.90.1170.10:FF:000001">
    <property type="entry name" value="50S ribosomal protein L16"/>
    <property type="match status" value="1"/>
</dbReference>
<keyword evidence="2" id="KW-0689">Ribosomal protein</keyword>
<name>A0A381RAT4_9ZZZZ</name>
<organism evidence="4">
    <name type="scientific">marine metagenome</name>
    <dbReference type="NCBI Taxonomy" id="408172"/>
    <lineage>
        <taxon>unclassified sequences</taxon>
        <taxon>metagenomes</taxon>
        <taxon>ecological metagenomes</taxon>
    </lineage>
</organism>
<dbReference type="Pfam" id="PF00252">
    <property type="entry name" value="Ribosomal_L16"/>
    <property type="match status" value="1"/>
</dbReference>